<accession>A0A3N9TGN1</accession>
<dbReference type="InterPro" id="IPR010982">
    <property type="entry name" value="Lambda_DNA-bd_dom_sf"/>
</dbReference>
<dbReference type="RefSeq" id="WP_124936901.1">
    <property type="nucleotide sequence ID" value="NZ_RJVQ01000003.1"/>
</dbReference>
<dbReference type="InterPro" id="IPR036286">
    <property type="entry name" value="LexA/Signal_pep-like_sf"/>
</dbReference>
<name>A0A3N9TGN1_9VIBR</name>
<proteinExistence type="predicted"/>
<dbReference type="OrthoDB" id="9791537at2"/>
<dbReference type="Proteomes" id="UP000281112">
    <property type="component" value="Unassembled WGS sequence"/>
</dbReference>
<dbReference type="Gene3D" id="2.10.109.10">
    <property type="entry name" value="Umud Fragment, subunit A"/>
    <property type="match status" value="1"/>
</dbReference>
<keyword evidence="3" id="KW-1185">Reference proteome</keyword>
<dbReference type="EMBL" id="RJVQ01000003">
    <property type="protein sequence ID" value="RQW63437.1"/>
    <property type="molecule type" value="Genomic_DNA"/>
</dbReference>
<evidence type="ECO:0000313" key="2">
    <source>
        <dbReference type="EMBL" id="RQW63437.1"/>
    </source>
</evidence>
<dbReference type="SUPFAM" id="SSF51306">
    <property type="entry name" value="LexA/Signal peptidase"/>
    <property type="match status" value="1"/>
</dbReference>
<dbReference type="GO" id="GO:0003677">
    <property type="term" value="F:DNA binding"/>
    <property type="evidence" value="ECO:0007669"/>
    <property type="project" value="InterPro"/>
</dbReference>
<dbReference type="SUPFAM" id="SSF47413">
    <property type="entry name" value="lambda repressor-like DNA-binding domains"/>
    <property type="match status" value="1"/>
</dbReference>
<dbReference type="CDD" id="cd00093">
    <property type="entry name" value="HTH_XRE"/>
    <property type="match status" value="1"/>
</dbReference>
<feature type="domain" description="Peptidase S24/S26A/S26B/S26C" evidence="1">
    <location>
        <begin position="91"/>
        <end position="212"/>
    </location>
</feature>
<dbReference type="Gene3D" id="1.10.260.40">
    <property type="entry name" value="lambda repressor-like DNA-binding domains"/>
    <property type="match status" value="1"/>
</dbReference>
<dbReference type="PANTHER" id="PTHR33516:SF2">
    <property type="entry name" value="LEXA REPRESSOR-RELATED"/>
    <property type="match status" value="1"/>
</dbReference>
<protein>
    <submittedName>
        <fullName evidence="2">Phage repressor protein</fullName>
    </submittedName>
</protein>
<dbReference type="CDD" id="cd06529">
    <property type="entry name" value="S24_LexA-like"/>
    <property type="match status" value="1"/>
</dbReference>
<dbReference type="AlphaFoldDB" id="A0A3N9TGN1"/>
<dbReference type="InterPro" id="IPR050077">
    <property type="entry name" value="LexA_repressor"/>
</dbReference>
<gene>
    <name evidence="2" type="ORF">EES38_09320</name>
</gene>
<comment type="caution">
    <text evidence="2">The sequence shown here is derived from an EMBL/GenBank/DDBJ whole genome shotgun (WGS) entry which is preliminary data.</text>
</comment>
<dbReference type="Pfam" id="PF00717">
    <property type="entry name" value="Peptidase_S24"/>
    <property type="match status" value="1"/>
</dbReference>
<evidence type="ECO:0000313" key="3">
    <source>
        <dbReference type="Proteomes" id="UP000281112"/>
    </source>
</evidence>
<dbReference type="PANTHER" id="PTHR33516">
    <property type="entry name" value="LEXA REPRESSOR"/>
    <property type="match status" value="1"/>
</dbReference>
<reference evidence="2 3" key="1">
    <citation type="submission" date="2018-11" db="EMBL/GenBank/DDBJ databases">
        <title>Vibrio LJC006 sp. nov., isolated from seawater during the bloom of the enteromorpha.</title>
        <authorList>
            <person name="Liang J."/>
        </authorList>
    </citation>
    <scope>NUCLEOTIDE SEQUENCE [LARGE SCALE GENOMIC DNA]</scope>
    <source>
        <strain evidence="2 3">LJC006</strain>
    </source>
</reference>
<dbReference type="InterPro" id="IPR039418">
    <property type="entry name" value="LexA-like"/>
</dbReference>
<organism evidence="2 3">
    <name type="scientific">Vibrio viridaestus</name>
    <dbReference type="NCBI Taxonomy" id="2487322"/>
    <lineage>
        <taxon>Bacteria</taxon>
        <taxon>Pseudomonadati</taxon>
        <taxon>Pseudomonadota</taxon>
        <taxon>Gammaproteobacteria</taxon>
        <taxon>Vibrionales</taxon>
        <taxon>Vibrionaceae</taxon>
        <taxon>Vibrio</taxon>
    </lineage>
</organism>
<sequence length="220" mass="24632">METIGKRLEWRRTQLGLKQEELVSKVKRLLPDASFNRVSVSNLENDVQKSMKDSVFLIVCRVLKCRPEWLAFGSGAIESIEAGPPVEQKCPLLSWVQAGMWTEMPPAMNVDDIDYIACPIRCSSSTFVLKVNGDSMATEYLAGDYIFVDPTQKTPRNGAHVIAMLEDTKEATFKQYVELDGKVMLKALNPEYPPSIRFLPIQDTCLILGTVVCSVRVVKS</sequence>
<dbReference type="InterPro" id="IPR015927">
    <property type="entry name" value="Peptidase_S24_S26A/B/C"/>
</dbReference>
<evidence type="ECO:0000259" key="1">
    <source>
        <dbReference type="Pfam" id="PF00717"/>
    </source>
</evidence>
<dbReference type="InterPro" id="IPR001387">
    <property type="entry name" value="Cro/C1-type_HTH"/>
</dbReference>